<dbReference type="Proteomes" id="UP000265719">
    <property type="component" value="Chromosome"/>
</dbReference>
<dbReference type="InterPro" id="IPR013099">
    <property type="entry name" value="K_chnl_dom"/>
</dbReference>
<evidence type="ECO:0000256" key="1">
    <source>
        <dbReference type="ARBA" id="ARBA00004141"/>
    </source>
</evidence>
<dbReference type="RefSeq" id="WP_068693179.1">
    <property type="nucleotide sequence ID" value="NZ_CP063196.1"/>
</dbReference>
<evidence type="ECO:0000259" key="9">
    <source>
        <dbReference type="Pfam" id="PF07885"/>
    </source>
</evidence>
<keyword evidence="4 8" id="KW-1133">Transmembrane helix</keyword>
<evidence type="ECO:0000256" key="6">
    <source>
        <dbReference type="ARBA" id="ARBA00023136"/>
    </source>
</evidence>
<protein>
    <submittedName>
        <fullName evidence="10">Potassium channel family protein</fullName>
    </submittedName>
</protein>
<evidence type="ECO:0000256" key="5">
    <source>
        <dbReference type="ARBA" id="ARBA00023065"/>
    </source>
</evidence>
<evidence type="ECO:0000256" key="4">
    <source>
        <dbReference type="ARBA" id="ARBA00022989"/>
    </source>
</evidence>
<proteinExistence type="predicted"/>
<dbReference type="Gene3D" id="1.20.5.110">
    <property type="match status" value="1"/>
</dbReference>
<evidence type="ECO:0000256" key="7">
    <source>
        <dbReference type="ARBA" id="ARBA00023303"/>
    </source>
</evidence>
<feature type="domain" description="Potassium channel" evidence="9">
    <location>
        <begin position="127"/>
        <end position="205"/>
    </location>
</feature>
<organism evidence="10 11">
    <name type="scientific">Thermobifida halotolerans</name>
    <dbReference type="NCBI Taxonomy" id="483545"/>
    <lineage>
        <taxon>Bacteria</taxon>
        <taxon>Bacillati</taxon>
        <taxon>Actinomycetota</taxon>
        <taxon>Actinomycetes</taxon>
        <taxon>Streptosporangiales</taxon>
        <taxon>Nocardiopsidaceae</taxon>
        <taxon>Thermobifida</taxon>
    </lineage>
</organism>
<dbReference type="AlphaFoldDB" id="A0AA97LZ61"/>
<evidence type="ECO:0000256" key="8">
    <source>
        <dbReference type="SAM" id="Phobius"/>
    </source>
</evidence>
<keyword evidence="5" id="KW-0406">Ion transport</keyword>
<keyword evidence="11" id="KW-1185">Reference proteome</keyword>
<comment type="subcellular location">
    <subcellularLocation>
        <location evidence="1">Membrane</location>
        <topology evidence="1">Multi-pass membrane protein</topology>
    </subcellularLocation>
</comment>
<feature type="transmembrane region" description="Helical" evidence="8">
    <location>
        <begin position="46"/>
        <end position="63"/>
    </location>
</feature>
<evidence type="ECO:0000256" key="3">
    <source>
        <dbReference type="ARBA" id="ARBA00022692"/>
    </source>
</evidence>
<dbReference type="PANTHER" id="PTHR11537">
    <property type="entry name" value="VOLTAGE-GATED POTASSIUM CHANNEL"/>
    <property type="match status" value="1"/>
</dbReference>
<dbReference type="KEGG" id="thao:NI17_007375"/>
<dbReference type="Gene3D" id="1.20.120.350">
    <property type="entry name" value="Voltage-gated potassium channels. Chain C"/>
    <property type="match status" value="1"/>
</dbReference>
<evidence type="ECO:0000313" key="10">
    <source>
        <dbReference type="EMBL" id="UOE20977.1"/>
    </source>
</evidence>
<feature type="transmembrane region" description="Helical" evidence="8">
    <location>
        <begin position="118"/>
        <end position="140"/>
    </location>
</feature>
<dbReference type="Pfam" id="PF07885">
    <property type="entry name" value="Ion_trans_2"/>
    <property type="match status" value="1"/>
</dbReference>
<dbReference type="GO" id="GO:0008076">
    <property type="term" value="C:voltage-gated potassium channel complex"/>
    <property type="evidence" value="ECO:0007669"/>
    <property type="project" value="InterPro"/>
</dbReference>
<sequence length="255" mass="27848">MTDNTTLLAAWQRRVSLPLTLASLLFLVAWALPILLPTLDARLQQVCVWVTWLTWALFAVDYLTQVVLAPNRRAFIRSHLLDLIVIALPVLRPLQILRVVTVLYRLDRSASATMRGNITLYGTVTLIIVLVCASLAVLHLESQHADAAIHTFEDALWWALTTVSTVGYGDLYPVTLGGRAVASVLFLLGVALIGIVTGTLASWITERVHPSGSTPPASQADVRALTEEVRELRAQLAQLTARPGTEGPPPHTADR</sequence>
<keyword evidence="6 8" id="KW-0472">Membrane</keyword>
<keyword evidence="7 10" id="KW-0407">Ion channel</keyword>
<name>A0AA97LZ61_9ACTN</name>
<feature type="transmembrane region" description="Helical" evidence="8">
    <location>
        <begin position="20"/>
        <end position="39"/>
    </location>
</feature>
<dbReference type="SUPFAM" id="SSF81324">
    <property type="entry name" value="Voltage-gated potassium channels"/>
    <property type="match status" value="1"/>
</dbReference>
<reference evidence="10" key="1">
    <citation type="submission" date="2020-10" db="EMBL/GenBank/DDBJ databases">
        <title>De novo genome project of the cellulose decomposer Thermobifida halotolerans type strain.</title>
        <authorList>
            <person name="Nagy I."/>
            <person name="Horvath B."/>
            <person name="Kukolya J."/>
            <person name="Nagy I."/>
            <person name="Orsini M."/>
        </authorList>
    </citation>
    <scope>NUCLEOTIDE SEQUENCE</scope>
    <source>
        <strain evidence="10">DSM 44931</strain>
    </source>
</reference>
<gene>
    <name evidence="10" type="ORF">NI17_007375</name>
</gene>
<keyword evidence="2" id="KW-0813">Transport</keyword>
<dbReference type="InterPro" id="IPR028325">
    <property type="entry name" value="VG_K_chnl"/>
</dbReference>
<dbReference type="InterPro" id="IPR027359">
    <property type="entry name" value="Volt_channel_dom_sf"/>
</dbReference>
<keyword evidence="3 8" id="KW-0812">Transmembrane</keyword>
<evidence type="ECO:0000256" key="2">
    <source>
        <dbReference type="ARBA" id="ARBA00022448"/>
    </source>
</evidence>
<feature type="transmembrane region" description="Helical" evidence="8">
    <location>
        <begin position="83"/>
        <end position="106"/>
    </location>
</feature>
<dbReference type="EMBL" id="CP063196">
    <property type="protein sequence ID" value="UOE20977.1"/>
    <property type="molecule type" value="Genomic_DNA"/>
</dbReference>
<evidence type="ECO:0000313" key="11">
    <source>
        <dbReference type="Proteomes" id="UP000265719"/>
    </source>
</evidence>
<feature type="transmembrane region" description="Helical" evidence="8">
    <location>
        <begin position="184"/>
        <end position="204"/>
    </location>
</feature>
<dbReference type="PANTHER" id="PTHR11537:SF254">
    <property type="entry name" value="POTASSIUM VOLTAGE-GATED CHANNEL PROTEIN SHAB"/>
    <property type="match status" value="1"/>
</dbReference>
<feature type="transmembrane region" description="Helical" evidence="8">
    <location>
        <begin position="155"/>
        <end position="172"/>
    </location>
</feature>
<dbReference type="Gene3D" id="1.10.287.70">
    <property type="match status" value="1"/>
</dbReference>
<dbReference type="GO" id="GO:0005249">
    <property type="term" value="F:voltage-gated potassium channel activity"/>
    <property type="evidence" value="ECO:0007669"/>
    <property type="project" value="InterPro"/>
</dbReference>
<dbReference type="GO" id="GO:0001508">
    <property type="term" value="P:action potential"/>
    <property type="evidence" value="ECO:0007669"/>
    <property type="project" value="TreeGrafter"/>
</dbReference>
<accession>A0AA97LZ61</accession>